<dbReference type="RefSeq" id="WP_311661162.1">
    <property type="nucleotide sequence ID" value="NZ_JAVRHT010000001.1"/>
</dbReference>
<dbReference type="Pfam" id="PF00717">
    <property type="entry name" value="Peptidase_S24"/>
    <property type="match status" value="1"/>
</dbReference>
<sequence length="224" mass="25181">MRPRLTERQNQVYEFLRDYIRRNGKPPTIKEVGQSLGIRSTNGVHKMLVALETKGYVERTPHEARGLSVVDDADLYASDDEPPAVFLLRQKEGAGRRARLLTSENAAPPLPRSRRSLVLDPSLLPDDTDLDDCLAVTAGDDGMNGAGVRKGDTVVVEEADWRDLADDALVAVLFYDRLVVRRFAFVNERLQFRAADRTYADESARPDDREFFVVGRALALVRRL</sequence>
<comment type="caution">
    <text evidence="3">The sequence shown here is derived from an EMBL/GenBank/DDBJ whole genome shotgun (WGS) entry which is preliminary data.</text>
</comment>
<dbReference type="InterPro" id="IPR036388">
    <property type="entry name" value="WH-like_DNA-bd_sf"/>
</dbReference>
<dbReference type="InterPro" id="IPR015927">
    <property type="entry name" value="Peptidase_S24_S26A/B/C"/>
</dbReference>
<dbReference type="InterPro" id="IPR036286">
    <property type="entry name" value="LexA/Signal_pep-like_sf"/>
</dbReference>
<evidence type="ECO:0000313" key="4">
    <source>
        <dbReference type="Proteomes" id="UP001267426"/>
    </source>
</evidence>
<dbReference type="PANTHER" id="PTHR33516">
    <property type="entry name" value="LEXA REPRESSOR"/>
    <property type="match status" value="1"/>
</dbReference>
<proteinExistence type="predicted"/>
<dbReference type="InterPro" id="IPR036390">
    <property type="entry name" value="WH_DNA-bd_sf"/>
</dbReference>
<dbReference type="InterPro" id="IPR006199">
    <property type="entry name" value="LexA_DNA-bd_dom"/>
</dbReference>
<dbReference type="PANTHER" id="PTHR33516:SF2">
    <property type="entry name" value="LEXA REPRESSOR-RELATED"/>
    <property type="match status" value="1"/>
</dbReference>
<dbReference type="SUPFAM" id="SSF46785">
    <property type="entry name" value="Winged helix' DNA-binding domain"/>
    <property type="match status" value="1"/>
</dbReference>
<dbReference type="InterPro" id="IPR050077">
    <property type="entry name" value="LexA_repressor"/>
</dbReference>
<feature type="domain" description="Peptidase S24/S26A/S26B/S26C" evidence="1">
    <location>
        <begin position="128"/>
        <end position="217"/>
    </location>
</feature>
<accession>A0ABU3BLN6</accession>
<dbReference type="Gene3D" id="1.10.10.10">
    <property type="entry name" value="Winged helix-like DNA-binding domain superfamily/Winged helix DNA-binding domain"/>
    <property type="match status" value="1"/>
</dbReference>
<evidence type="ECO:0000259" key="1">
    <source>
        <dbReference type="Pfam" id="PF00717"/>
    </source>
</evidence>
<reference evidence="3 4" key="1">
    <citation type="submission" date="2023-09" db="EMBL/GenBank/DDBJ databases">
        <authorList>
            <person name="Rey-Velasco X."/>
        </authorList>
    </citation>
    <scope>NUCLEOTIDE SEQUENCE [LARGE SCALE GENOMIC DNA]</scope>
    <source>
        <strain evidence="3 4">F394</strain>
    </source>
</reference>
<dbReference type="SUPFAM" id="SSF51306">
    <property type="entry name" value="LexA/Signal peptidase"/>
    <property type="match status" value="1"/>
</dbReference>
<dbReference type="Proteomes" id="UP001267426">
    <property type="component" value="Unassembled WGS sequence"/>
</dbReference>
<protein>
    <submittedName>
        <fullName evidence="3">S24 family peptidase</fullName>
    </submittedName>
</protein>
<dbReference type="Gene3D" id="2.10.109.10">
    <property type="entry name" value="Umud Fragment, subunit A"/>
    <property type="match status" value="1"/>
</dbReference>
<dbReference type="EMBL" id="JAVRHT010000001">
    <property type="protein sequence ID" value="MDT0630203.1"/>
    <property type="molecule type" value="Genomic_DNA"/>
</dbReference>
<dbReference type="Pfam" id="PF01726">
    <property type="entry name" value="LexA_DNA_bind"/>
    <property type="match status" value="1"/>
</dbReference>
<keyword evidence="4" id="KW-1185">Reference proteome</keyword>
<evidence type="ECO:0000313" key="3">
    <source>
        <dbReference type="EMBL" id="MDT0630203.1"/>
    </source>
</evidence>
<organism evidence="3 4">
    <name type="scientific">Rubrivirga litoralis</name>
    <dbReference type="NCBI Taxonomy" id="3075598"/>
    <lineage>
        <taxon>Bacteria</taxon>
        <taxon>Pseudomonadati</taxon>
        <taxon>Rhodothermota</taxon>
        <taxon>Rhodothermia</taxon>
        <taxon>Rhodothermales</taxon>
        <taxon>Rubricoccaceae</taxon>
        <taxon>Rubrivirga</taxon>
    </lineage>
</organism>
<evidence type="ECO:0000259" key="2">
    <source>
        <dbReference type="Pfam" id="PF01726"/>
    </source>
</evidence>
<gene>
    <name evidence="3" type="ORF">RM540_00445</name>
</gene>
<feature type="domain" description="LexA repressor DNA-binding" evidence="2">
    <location>
        <begin position="4"/>
        <end position="66"/>
    </location>
</feature>
<name>A0ABU3BLN6_9BACT</name>